<dbReference type="PROSITE" id="PS50853">
    <property type="entry name" value="FN3"/>
    <property type="match status" value="1"/>
</dbReference>
<dbReference type="EMBL" id="AP025314">
    <property type="protein sequence ID" value="BDD09917.1"/>
    <property type="molecule type" value="Genomic_DNA"/>
</dbReference>
<proteinExistence type="predicted"/>
<gene>
    <name evidence="2" type="ORF">FUAX_23490</name>
</gene>
<evidence type="ECO:0000259" key="1">
    <source>
        <dbReference type="PROSITE" id="PS50853"/>
    </source>
</evidence>
<dbReference type="InterPro" id="IPR011050">
    <property type="entry name" value="Pectin_lyase_fold/virulence"/>
</dbReference>
<feature type="domain" description="Fibronectin type-III" evidence="1">
    <location>
        <begin position="28"/>
        <end position="123"/>
    </location>
</feature>
<dbReference type="SUPFAM" id="SSF51126">
    <property type="entry name" value="Pectin lyase-like"/>
    <property type="match status" value="1"/>
</dbReference>
<evidence type="ECO:0000313" key="2">
    <source>
        <dbReference type="EMBL" id="BDD09917.1"/>
    </source>
</evidence>
<accession>A0AAU9CSH8</accession>
<dbReference type="KEGG" id="fax:FUAX_23490"/>
<dbReference type="InterPro" id="IPR003961">
    <property type="entry name" value="FN3_dom"/>
</dbReference>
<sequence length="491" mass="53649">MISAVLIILAACDKEDKGFVPPVKKVLKVVTLPPSDITENSVTLNGELLSLGETELDSVRFSYWEQGNMGTRVSVKADVSEGGKFSKTLTELKSFKDYAYSATAVDQEGHVESDIYSFSTLISAGIGKPEIETTKFDSLTFNAASVFGKLINDGNSENTRVSIVYWKQGFPNLQEYANVEMKEDGTFHGKLKGLLPAQAYEFNCVAQNELEIAQGEPQSFTTTSTIYVDVTAPAGGNGSSWEKALTSVNDAMEIAEENVDVWVAAKGVYFNRNIRLKKNIDLYGGFEGTESSLNERKPNLRTVLDGTHENPNVNNNNNQIMNMWASKREDKCVVDGFVLQNGTGQRAGALFLGKGSPEFKNVVFQNNLGKWGSCVHMYHNDAKFIDCVFKDNISEMGAVHSGKSVTMNTIFQKCHFLRNEATIRGGALFIKGNIVVRSCIFEDNIGKNSAAAIFISGSGPRYEGNNVLKGNNVSGDGSMCAGSNTYCPEDW</sequence>
<dbReference type="AlphaFoldDB" id="A0AAU9CSH8"/>
<reference evidence="2 3" key="1">
    <citation type="submission" date="2021-12" db="EMBL/GenBank/DDBJ databases">
        <title>Genome sequencing of bacteria with rrn-lacking chromosome and rrn-plasmid.</title>
        <authorList>
            <person name="Anda M."/>
            <person name="Iwasaki W."/>
        </authorList>
    </citation>
    <scope>NUCLEOTIDE SEQUENCE [LARGE SCALE GENOMIC DNA]</scope>
    <source>
        <strain evidence="2 3">DSM 100852</strain>
    </source>
</reference>
<name>A0AAU9CSH8_9BACT</name>
<organism evidence="2 3">
    <name type="scientific">Fulvitalea axinellae</name>
    <dbReference type="NCBI Taxonomy" id="1182444"/>
    <lineage>
        <taxon>Bacteria</taxon>
        <taxon>Pseudomonadati</taxon>
        <taxon>Bacteroidota</taxon>
        <taxon>Cytophagia</taxon>
        <taxon>Cytophagales</taxon>
        <taxon>Persicobacteraceae</taxon>
        <taxon>Fulvitalea</taxon>
    </lineage>
</organism>
<evidence type="ECO:0000313" key="3">
    <source>
        <dbReference type="Proteomes" id="UP001348817"/>
    </source>
</evidence>
<protein>
    <recommendedName>
        <fullName evidence="1">Fibronectin type-III domain-containing protein</fullName>
    </recommendedName>
</protein>
<dbReference type="Proteomes" id="UP001348817">
    <property type="component" value="Chromosome"/>
</dbReference>
<keyword evidence="3" id="KW-1185">Reference proteome</keyword>